<reference evidence="4 5" key="1">
    <citation type="submission" date="2022-06" db="EMBL/GenBank/DDBJ databases">
        <title>Dyella sp. Sa strain:Sa Genome sequencing.</title>
        <authorList>
            <person name="Park S."/>
        </authorList>
    </citation>
    <scope>NUCLEOTIDE SEQUENCE [LARGE SCALE GENOMIC DNA]</scope>
    <source>
        <strain evidence="4 5">Sa</strain>
    </source>
</reference>
<dbReference type="InterPro" id="IPR011059">
    <property type="entry name" value="Metal-dep_hydrolase_composite"/>
</dbReference>
<keyword evidence="2" id="KW-0732">Signal</keyword>
<dbReference type="InterPro" id="IPR057744">
    <property type="entry name" value="OTAase-like"/>
</dbReference>
<dbReference type="InterPro" id="IPR006680">
    <property type="entry name" value="Amidohydro-rel"/>
</dbReference>
<dbReference type="InterPro" id="IPR051781">
    <property type="entry name" value="Metallo-dep_Hydrolase"/>
</dbReference>
<organism evidence="4 5">
    <name type="scientific">Dyella lutea</name>
    <dbReference type="NCBI Taxonomy" id="2950441"/>
    <lineage>
        <taxon>Bacteria</taxon>
        <taxon>Pseudomonadati</taxon>
        <taxon>Pseudomonadota</taxon>
        <taxon>Gammaproteobacteria</taxon>
        <taxon>Lysobacterales</taxon>
        <taxon>Rhodanobacteraceae</taxon>
        <taxon>Dyella</taxon>
    </lineage>
</organism>
<dbReference type="SUPFAM" id="SSF51556">
    <property type="entry name" value="Metallo-dependent hydrolases"/>
    <property type="match status" value="1"/>
</dbReference>
<evidence type="ECO:0000256" key="1">
    <source>
        <dbReference type="SAM" id="MobiDB-lite"/>
    </source>
</evidence>
<dbReference type="Pfam" id="PF01979">
    <property type="entry name" value="Amidohydro_1"/>
    <property type="match status" value="1"/>
</dbReference>
<evidence type="ECO:0000313" key="4">
    <source>
        <dbReference type="EMBL" id="MCP1372511.1"/>
    </source>
</evidence>
<keyword evidence="5" id="KW-1185">Reference proteome</keyword>
<evidence type="ECO:0000256" key="2">
    <source>
        <dbReference type="SAM" id="SignalP"/>
    </source>
</evidence>
<dbReference type="CDD" id="cd01299">
    <property type="entry name" value="Met_dep_hydrolase_A"/>
    <property type="match status" value="1"/>
</dbReference>
<feature type="domain" description="Amidohydrolase-related" evidence="3">
    <location>
        <begin position="97"/>
        <end position="444"/>
    </location>
</feature>
<feature type="region of interest" description="Disordered" evidence="1">
    <location>
        <begin position="185"/>
        <end position="206"/>
    </location>
</feature>
<dbReference type="RefSeq" id="WP_253564156.1">
    <property type="nucleotide sequence ID" value="NZ_JAMZEK010000001.1"/>
</dbReference>
<dbReference type="Gene3D" id="2.30.40.10">
    <property type="entry name" value="Urease, subunit C, domain 1"/>
    <property type="match status" value="1"/>
</dbReference>
<gene>
    <name evidence="4" type="ORF">NC595_00375</name>
</gene>
<sequence length="454" mass="47659">MTVRPVTIALAAALALPAARADAPAAPAGKGRIAVVTCGHAIDTAAGKLLGETTVIVENGVIREVRPGAVDLKAMGDQAHADGKSFEAHVLPTSTCLPGLIDAHTHLTSETSPTGYSDQFRWNIADYAVRSTVYARRTLMAGFTTVRNVGDEQNDSVALRNAINAGVLPGPRIFTAGVPIGSTGGHADPTDGYRSDLAGNPGPKDGIINSPQDAWKAVRQHYKNGDDLIKIMPSGGVLDESASADNPQMTLDEIKAVVDAAHDYGFTVAAHAHGAEAIRRAVLGGVDSIEHGTFMSAEDMKLMKEHGTWYVPTIIAGKYVEQMAAIPGYYPAQVAAKARQVGPIIQATAGKAYRAGVKIAFGTDAAVYPHGQNAKEFKYMVDAGMPPMYVLQAATTHDAELLHQAKRLGQLAPGFVGDVVAVPGNPLEDITVMQKVGFVMKDGVVYKDGGKPVL</sequence>
<evidence type="ECO:0000259" key="3">
    <source>
        <dbReference type="Pfam" id="PF01979"/>
    </source>
</evidence>
<dbReference type="Gene3D" id="3.20.20.140">
    <property type="entry name" value="Metal-dependent hydrolases"/>
    <property type="match status" value="1"/>
</dbReference>
<comment type="caution">
    <text evidence="4">The sequence shown here is derived from an EMBL/GenBank/DDBJ whole genome shotgun (WGS) entry which is preliminary data.</text>
</comment>
<proteinExistence type="predicted"/>
<name>A0ABT1F546_9GAMM</name>
<dbReference type="Proteomes" id="UP001204615">
    <property type="component" value="Unassembled WGS sequence"/>
</dbReference>
<dbReference type="PANTHER" id="PTHR43135">
    <property type="entry name" value="ALPHA-D-RIBOSE 1-METHYLPHOSPHONATE 5-TRIPHOSPHATE DIPHOSPHATASE"/>
    <property type="match status" value="1"/>
</dbReference>
<dbReference type="InterPro" id="IPR032466">
    <property type="entry name" value="Metal_Hydrolase"/>
</dbReference>
<feature type="chain" id="PRO_5046978926" evidence="2">
    <location>
        <begin position="22"/>
        <end position="454"/>
    </location>
</feature>
<dbReference type="PANTHER" id="PTHR43135:SF3">
    <property type="entry name" value="ALPHA-D-RIBOSE 1-METHYLPHOSPHONATE 5-TRIPHOSPHATE DIPHOSPHATASE"/>
    <property type="match status" value="1"/>
</dbReference>
<feature type="signal peptide" evidence="2">
    <location>
        <begin position="1"/>
        <end position="21"/>
    </location>
</feature>
<accession>A0ABT1F546</accession>
<protein>
    <submittedName>
        <fullName evidence="4">Amidohydrolase family protein</fullName>
    </submittedName>
</protein>
<evidence type="ECO:0000313" key="5">
    <source>
        <dbReference type="Proteomes" id="UP001204615"/>
    </source>
</evidence>
<dbReference type="EMBL" id="JAMZEK010000001">
    <property type="protein sequence ID" value="MCP1372511.1"/>
    <property type="molecule type" value="Genomic_DNA"/>
</dbReference>